<sequence length="63" mass="7530">MYVVMQFCSSCKVDPRIWMFITWLGYSNSAMNPITYTVFNHDYQNALKRLFRGSKKQTIDVKR</sequence>
<proteinExistence type="predicted"/>
<dbReference type="OrthoDB" id="5957871at2759"/>
<dbReference type="Gene3D" id="1.20.1070.10">
    <property type="entry name" value="Rhodopsin 7-helix transmembrane proteins"/>
    <property type="match status" value="1"/>
</dbReference>
<gene>
    <name evidence="5" type="ORF">X798_04623</name>
</gene>
<dbReference type="GO" id="GO:0004930">
    <property type="term" value="F:G protein-coupled receptor activity"/>
    <property type="evidence" value="ECO:0007669"/>
    <property type="project" value="UniProtKB-KW"/>
</dbReference>
<dbReference type="GO" id="GO:0005886">
    <property type="term" value="C:plasma membrane"/>
    <property type="evidence" value="ECO:0007669"/>
    <property type="project" value="TreeGrafter"/>
</dbReference>
<evidence type="ECO:0000313" key="6">
    <source>
        <dbReference type="Proteomes" id="UP000242913"/>
    </source>
</evidence>
<keyword evidence="4" id="KW-0807">Transducer</keyword>
<reference evidence="5 6" key="1">
    <citation type="submission" date="2015-12" db="EMBL/GenBank/DDBJ databases">
        <title>Draft genome of the nematode, Onchocerca flexuosa.</title>
        <authorList>
            <person name="Mitreva M."/>
        </authorList>
    </citation>
    <scope>NUCLEOTIDE SEQUENCE [LARGE SCALE GENOMIC DNA]</scope>
    <source>
        <strain evidence="5">Red Deer</strain>
    </source>
</reference>
<evidence type="ECO:0008006" key="7">
    <source>
        <dbReference type="Google" id="ProtNLM"/>
    </source>
</evidence>
<name>A0A238BT00_9BILA</name>
<comment type="subcellular location">
    <subcellularLocation>
        <location evidence="1">Membrane</location>
        <topology evidence="1">Multi-pass membrane protein</topology>
    </subcellularLocation>
</comment>
<dbReference type="AlphaFoldDB" id="A0A238BT00"/>
<dbReference type="PANTHER" id="PTHR24248">
    <property type="entry name" value="ADRENERGIC RECEPTOR-RELATED G-PROTEIN COUPLED RECEPTOR"/>
    <property type="match status" value="1"/>
</dbReference>
<evidence type="ECO:0000256" key="4">
    <source>
        <dbReference type="ARBA" id="ARBA00023224"/>
    </source>
</evidence>
<dbReference type="SUPFAM" id="SSF81321">
    <property type="entry name" value="Family A G protein-coupled receptor-like"/>
    <property type="match status" value="1"/>
</dbReference>
<dbReference type="EMBL" id="KZ270009">
    <property type="protein sequence ID" value="OZC08423.1"/>
    <property type="molecule type" value="Genomic_DNA"/>
</dbReference>
<evidence type="ECO:0000256" key="2">
    <source>
        <dbReference type="ARBA" id="ARBA00023040"/>
    </source>
</evidence>
<dbReference type="PANTHER" id="PTHR24248:SF151">
    <property type="entry name" value="TYRAMINE RECEPTOR TYRA-2"/>
    <property type="match status" value="1"/>
</dbReference>
<keyword evidence="3" id="KW-0675">Receptor</keyword>
<evidence type="ECO:0000313" key="5">
    <source>
        <dbReference type="EMBL" id="OZC08423.1"/>
    </source>
</evidence>
<keyword evidence="2" id="KW-0297">G-protein coupled receptor</keyword>
<organism evidence="5 6">
    <name type="scientific">Onchocerca flexuosa</name>
    <dbReference type="NCBI Taxonomy" id="387005"/>
    <lineage>
        <taxon>Eukaryota</taxon>
        <taxon>Metazoa</taxon>
        <taxon>Ecdysozoa</taxon>
        <taxon>Nematoda</taxon>
        <taxon>Chromadorea</taxon>
        <taxon>Rhabditida</taxon>
        <taxon>Spirurina</taxon>
        <taxon>Spiruromorpha</taxon>
        <taxon>Filarioidea</taxon>
        <taxon>Onchocercidae</taxon>
        <taxon>Onchocerca</taxon>
    </lineage>
</organism>
<accession>A0A238BT00</accession>
<evidence type="ECO:0000256" key="3">
    <source>
        <dbReference type="ARBA" id="ARBA00023170"/>
    </source>
</evidence>
<protein>
    <recommendedName>
        <fullName evidence="7">G_PROTEIN_RECEP_F1_2 domain-containing protein</fullName>
    </recommendedName>
</protein>
<evidence type="ECO:0000256" key="1">
    <source>
        <dbReference type="ARBA" id="ARBA00004141"/>
    </source>
</evidence>
<keyword evidence="6" id="KW-1185">Reference proteome</keyword>
<dbReference type="Proteomes" id="UP000242913">
    <property type="component" value="Unassembled WGS sequence"/>
</dbReference>